<feature type="domain" description="SGNH" evidence="3">
    <location>
        <begin position="443"/>
        <end position="649"/>
    </location>
</feature>
<dbReference type="InterPro" id="IPR002656">
    <property type="entry name" value="Acyl_transf_3_dom"/>
</dbReference>
<feature type="transmembrane region" description="Helical" evidence="1">
    <location>
        <begin position="281"/>
        <end position="298"/>
    </location>
</feature>
<dbReference type="PANTHER" id="PTHR23028">
    <property type="entry name" value="ACETYLTRANSFERASE"/>
    <property type="match status" value="1"/>
</dbReference>
<dbReference type="GO" id="GO:0016746">
    <property type="term" value="F:acyltransferase activity"/>
    <property type="evidence" value="ECO:0007669"/>
    <property type="project" value="UniProtKB-KW"/>
</dbReference>
<evidence type="ECO:0000256" key="1">
    <source>
        <dbReference type="SAM" id="Phobius"/>
    </source>
</evidence>
<accession>A0ABU9CH86</accession>
<feature type="domain" description="Acyltransferase 3" evidence="2">
    <location>
        <begin position="41"/>
        <end position="366"/>
    </location>
</feature>
<dbReference type="EMBL" id="JBBUTH010000003">
    <property type="protein sequence ID" value="MEK8049882.1"/>
    <property type="molecule type" value="Genomic_DNA"/>
</dbReference>
<name>A0ABU9CH86_9BURK</name>
<gene>
    <name evidence="4" type="ORF">AACH10_06510</name>
</gene>
<evidence type="ECO:0000259" key="2">
    <source>
        <dbReference type="Pfam" id="PF01757"/>
    </source>
</evidence>
<comment type="caution">
    <text evidence="4">The sequence shown here is derived from an EMBL/GenBank/DDBJ whole genome shotgun (WGS) entry which is preliminary data.</text>
</comment>
<feature type="transmembrane region" description="Helical" evidence="1">
    <location>
        <begin position="310"/>
        <end position="329"/>
    </location>
</feature>
<dbReference type="Proteomes" id="UP001365405">
    <property type="component" value="Unassembled WGS sequence"/>
</dbReference>
<keyword evidence="4" id="KW-0012">Acyltransferase</keyword>
<organism evidence="4 5">
    <name type="scientific">Pseudaquabacterium inlustre</name>
    <dbReference type="NCBI Taxonomy" id="2984192"/>
    <lineage>
        <taxon>Bacteria</taxon>
        <taxon>Pseudomonadati</taxon>
        <taxon>Pseudomonadota</taxon>
        <taxon>Betaproteobacteria</taxon>
        <taxon>Burkholderiales</taxon>
        <taxon>Sphaerotilaceae</taxon>
        <taxon>Pseudaquabacterium</taxon>
    </lineage>
</organism>
<feature type="transmembrane region" description="Helical" evidence="1">
    <location>
        <begin position="196"/>
        <end position="214"/>
    </location>
</feature>
<keyword evidence="1" id="KW-0812">Transmembrane</keyword>
<dbReference type="EC" id="2.3.1.-" evidence="4"/>
<proteinExistence type="predicted"/>
<evidence type="ECO:0000259" key="3">
    <source>
        <dbReference type="Pfam" id="PF19040"/>
    </source>
</evidence>
<dbReference type="Pfam" id="PF01757">
    <property type="entry name" value="Acyl_transf_3"/>
    <property type="match status" value="1"/>
</dbReference>
<evidence type="ECO:0000313" key="5">
    <source>
        <dbReference type="Proteomes" id="UP001365405"/>
    </source>
</evidence>
<dbReference type="Pfam" id="PF19040">
    <property type="entry name" value="SGNH"/>
    <property type="match status" value="1"/>
</dbReference>
<feature type="transmembrane region" description="Helical" evidence="1">
    <location>
        <begin position="341"/>
        <end position="362"/>
    </location>
</feature>
<sequence length="675" mass="74199">MAIVLETSRAVLATCRVSAPSRRKPPALRADHHPQMSFRTDINGLRALAVLAVIANHASPAALPGGYLGVDVFFVISGYLITRNQLSDMAAGDFSVRRFFARRAGRILPALFVICLTSTPFAWWLMDPFALQNFSESVLGVVLLIPNLFFWRHTSYFDTKAHFAPLIHTWSLGVEEQFYLLAPLGFLAIARSRFRSTLLVAAALASLALAEYFWRIGKSEAGFYLPLTRAWEFIVGSMVAFGRSAASVAATPLQVRLRFLSNVGWVGLVASLFALDQNIPVPSLFTLLPVASTAMIIIADEPSVIASRVLGWTPLSFIGTISYSLYLWHQPVLAFARLWSGSAQMLGVLDTFGALLLVLLLATLTWRFVEQPCRSSRKVSGKGFLLVTAASASILISIGAAGVLSKGYRARFNAEQLGLIDQFDKQQNGRYVQRDGNALSEKAFNRDNKPKVLIIGDSYAHDFVNATVEAGISRQIDLSFLYISGACQTYPHVDETEKFVAERARPMCTAMRSRLMTSPQVSQSDLVVVANYWLDWSTAKMAVTQKFLLDKGAKRVIFVGMKRTTSPDPVMLARLPVSARMDHHVPEWPEVGARNSELAAAIGSENVSRINDLYCREGQCRLFTVGGMPISIDGMHLTQAGARAIGHRLWAAPPLSTWARQFDVVTDDHGKSAPP</sequence>
<keyword evidence="5" id="KW-1185">Reference proteome</keyword>
<feature type="transmembrane region" description="Helical" evidence="1">
    <location>
        <begin position="383"/>
        <end position="404"/>
    </location>
</feature>
<keyword evidence="4" id="KW-0808">Transferase</keyword>
<keyword evidence="1" id="KW-0472">Membrane</keyword>
<dbReference type="RefSeq" id="WP_341409553.1">
    <property type="nucleotide sequence ID" value="NZ_JBBUTH010000003.1"/>
</dbReference>
<dbReference type="InterPro" id="IPR050879">
    <property type="entry name" value="Acyltransferase_3"/>
</dbReference>
<dbReference type="PANTHER" id="PTHR23028:SF53">
    <property type="entry name" value="ACYL_TRANSF_3 DOMAIN-CONTAINING PROTEIN"/>
    <property type="match status" value="1"/>
</dbReference>
<feature type="transmembrane region" description="Helical" evidence="1">
    <location>
        <begin position="107"/>
        <end position="125"/>
    </location>
</feature>
<reference evidence="4 5" key="1">
    <citation type="submission" date="2024-04" db="EMBL/GenBank/DDBJ databases">
        <title>Novel species of the genus Ideonella isolated from streams.</title>
        <authorList>
            <person name="Lu H."/>
        </authorList>
    </citation>
    <scope>NUCLEOTIDE SEQUENCE [LARGE SCALE GENOMIC DNA]</scope>
    <source>
        <strain evidence="4 5">DXS22W</strain>
    </source>
</reference>
<dbReference type="InterPro" id="IPR043968">
    <property type="entry name" value="SGNH"/>
</dbReference>
<evidence type="ECO:0000313" key="4">
    <source>
        <dbReference type="EMBL" id="MEK8049882.1"/>
    </source>
</evidence>
<protein>
    <submittedName>
        <fullName evidence="4">Acyltransferase family protein</fullName>
        <ecNumber evidence="4">2.3.1.-</ecNumber>
    </submittedName>
</protein>
<keyword evidence="1" id="KW-1133">Transmembrane helix</keyword>
<feature type="transmembrane region" description="Helical" evidence="1">
    <location>
        <begin position="131"/>
        <end position="151"/>
    </location>
</feature>